<dbReference type="EMBL" id="JAPDHF010000031">
    <property type="protein sequence ID" value="KAJ4002674.1"/>
    <property type="molecule type" value="Genomic_DNA"/>
</dbReference>
<sequence>MENLFQKDEDAADGLTKILFILVRYQNLEESVLTQDAEAISHTTSSSTHELLSNIETRLIDIYQKVYLYQIRFVLQYGQGKWRQNIGGLLQPEDWKQKWKEIEISYQLVDQAVRDRLGARTIDTWAAVKEIETTTVETLKAVHELDSRMKQLGIKGQSTQERDLLLKLPIAADAAFDSAKVLSAQSYCLEGTQHEVLCKIGDWAEDPGGELIFWLYSMAGTGKSSIALTVADALKQRIPLTTGRSPPRTAFLGASFFFKQVDNTRNDIQRFFTTVAWSLAETFDDFKPLVAQAVNNNLTIGTKAPQQQLQHLLAETLFILDNNTYLPIRLIVVVDALDEFASWLQADAKSTFSKPSVN</sequence>
<evidence type="ECO:0008006" key="6">
    <source>
        <dbReference type="Google" id="ProtNLM"/>
    </source>
</evidence>
<feature type="domain" description="Nephrocystin 3-like N-terminal" evidence="3">
    <location>
        <begin position="201"/>
        <end position="342"/>
    </location>
</feature>
<gene>
    <name evidence="4" type="ORF">NW766_012800</name>
</gene>
<dbReference type="Pfam" id="PF24883">
    <property type="entry name" value="NPHP3_N"/>
    <property type="match status" value="1"/>
</dbReference>
<evidence type="ECO:0000259" key="3">
    <source>
        <dbReference type="Pfam" id="PF24883"/>
    </source>
</evidence>
<accession>A0A9W8PCZ7</accession>
<evidence type="ECO:0000259" key="2">
    <source>
        <dbReference type="Pfam" id="PF17100"/>
    </source>
</evidence>
<evidence type="ECO:0000256" key="1">
    <source>
        <dbReference type="ARBA" id="ARBA00022737"/>
    </source>
</evidence>
<feature type="domain" description="NWD NACHT-NTPase N-terminal" evidence="2">
    <location>
        <begin position="5"/>
        <end position="105"/>
    </location>
</feature>
<dbReference type="AlphaFoldDB" id="A0A9W8PCZ7"/>
<keyword evidence="5" id="KW-1185">Reference proteome</keyword>
<name>A0A9W8PCZ7_9HYPO</name>
<dbReference type="Proteomes" id="UP001152130">
    <property type="component" value="Unassembled WGS sequence"/>
</dbReference>
<organism evidence="4 5">
    <name type="scientific">Fusarium irregulare</name>
    <dbReference type="NCBI Taxonomy" id="2494466"/>
    <lineage>
        <taxon>Eukaryota</taxon>
        <taxon>Fungi</taxon>
        <taxon>Dikarya</taxon>
        <taxon>Ascomycota</taxon>
        <taxon>Pezizomycotina</taxon>
        <taxon>Sordariomycetes</taxon>
        <taxon>Hypocreomycetidae</taxon>
        <taxon>Hypocreales</taxon>
        <taxon>Nectriaceae</taxon>
        <taxon>Fusarium</taxon>
        <taxon>Fusarium incarnatum-equiseti species complex</taxon>
    </lineage>
</organism>
<protein>
    <recommendedName>
        <fullName evidence="6">NACHT domain-containing protein</fullName>
    </recommendedName>
</protein>
<evidence type="ECO:0000313" key="4">
    <source>
        <dbReference type="EMBL" id="KAJ4002674.1"/>
    </source>
</evidence>
<dbReference type="Pfam" id="PF17100">
    <property type="entry name" value="NACHT_N"/>
    <property type="match status" value="1"/>
</dbReference>
<proteinExistence type="predicted"/>
<dbReference type="InterPro" id="IPR031359">
    <property type="entry name" value="NACHT_N"/>
</dbReference>
<dbReference type="InterPro" id="IPR056884">
    <property type="entry name" value="NPHP3-like_N"/>
</dbReference>
<keyword evidence="1" id="KW-0677">Repeat</keyword>
<evidence type="ECO:0000313" key="5">
    <source>
        <dbReference type="Proteomes" id="UP001152130"/>
    </source>
</evidence>
<reference evidence="4" key="1">
    <citation type="submission" date="2022-10" db="EMBL/GenBank/DDBJ databases">
        <title>Fusarium specimens isolated from Avocado Roots.</title>
        <authorList>
            <person name="Stajich J."/>
            <person name="Roper C."/>
            <person name="Heimlech-Rivalta G."/>
        </authorList>
    </citation>
    <scope>NUCLEOTIDE SEQUENCE</scope>
    <source>
        <strain evidence="4">CF00143</strain>
    </source>
</reference>
<comment type="caution">
    <text evidence="4">The sequence shown here is derived from an EMBL/GenBank/DDBJ whole genome shotgun (WGS) entry which is preliminary data.</text>
</comment>